<accession>A0ACC3D1K6</accession>
<evidence type="ECO:0000313" key="1">
    <source>
        <dbReference type="EMBL" id="KAK3060265.1"/>
    </source>
</evidence>
<gene>
    <name evidence="1" type="ORF">LTS18_008934</name>
</gene>
<reference evidence="1" key="1">
    <citation type="submission" date="2024-09" db="EMBL/GenBank/DDBJ databases">
        <title>Black Yeasts Isolated from many extreme environments.</title>
        <authorList>
            <person name="Coleine C."/>
            <person name="Stajich J.E."/>
            <person name="Selbmann L."/>
        </authorList>
    </citation>
    <scope>NUCLEOTIDE SEQUENCE</scope>
    <source>
        <strain evidence="1">CCFEE 5737</strain>
    </source>
</reference>
<feature type="non-terminal residue" evidence="1">
    <location>
        <position position="1"/>
    </location>
</feature>
<comment type="caution">
    <text evidence="1">The sequence shown here is derived from an EMBL/GenBank/DDBJ whole genome shotgun (WGS) entry which is preliminary data.</text>
</comment>
<evidence type="ECO:0000313" key="2">
    <source>
        <dbReference type="Proteomes" id="UP001186974"/>
    </source>
</evidence>
<keyword evidence="2" id="KW-1185">Reference proteome</keyword>
<name>A0ACC3D1K6_9PEZI</name>
<organism evidence="1 2">
    <name type="scientific">Coniosporium uncinatum</name>
    <dbReference type="NCBI Taxonomy" id="93489"/>
    <lineage>
        <taxon>Eukaryota</taxon>
        <taxon>Fungi</taxon>
        <taxon>Dikarya</taxon>
        <taxon>Ascomycota</taxon>
        <taxon>Pezizomycotina</taxon>
        <taxon>Dothideomycetes</taxon>
        <taxon>Dothideomycetes incertae sedis</taxon>
        <taxon>Coniosporium</taxon>
    </lineage>
</organism>
<sequence>GGILGPVVGVMGVLQALEAIKIISSGGVEIMRSEPGVAVNGNVSSITDGQSPATPPSLLLFSAYANPPFRSIRLRSRKHNCATCSPEATITRDSLLSDSLTYVQFCGALSPINVLPPGERLSATEYAKLRELDLDRDKMTPEEKSHILVDVREKVQFELCSLTGSVNVPFSELVALKSATTMNGIASSVNARPSAEWLGELLALPPEQSIHVVCRLGNDSQIAVRKFKELGLAPASRKVTDIKGGFQAWRAEVDPEFPEY</sequence>
<proteinExistence type="predicted"/>
<dbReference type="EMBL" id="JAWDJW010008714">
    <property type="protein sequence ID" value="KAK3060265.1"/>
    <property type="molecule type" value="Genomic_DNA"/>
</dbReference>
<protein>
    <submittedName>
        <fullName evidence="1">Uncharacterized protein</fullName>
    </submittedName>
</protein>
<dbReference type="Proteomes" id="UP001186974">
    <property type="component" value="Unassembled WGS sequence"/>
</dbReference>